<proteinExistence type="predicted"/>
<dbReference type="PROSITE" id="PS51257">
    <property type="entry name" value="PROKAR_LIPOPROTEIN"/>
    <property type="match status" value="1"/>
</dbReference>
<evidence type="ECO:0000313" key="2">
    <source>
        <dbReference type="Proteomes" id="UP000800097"/>
    </source>
</evidence>
<evidence type="ECO:0000313" key="1">
    <source>
        <dbReference type="EMBL" id="KAF2279029.1"/>
    </source>
</evidence>
<dbReference type="Proteomes" id="UP000800097">
    <property type="component" value="Unassembled WGS sequence"/>
</dbReference>
<reference evidence="1" key="1">
    <citation type="journal article" date="2020" name="Stud. Mycol.">
        <title>101 Dothideomycetes genomes: a test case for predicting lifestyles and emergence of pathogens.</title>
        <authorList>
            <person name="Haridas S."/>
            <person name="Albert R."/>
            <person name="Binder M."/>
            <person name="Bloem J."/>
            <person name="Labutti K."/>
            <person name="Salamov A."/>
            <person name="Andreopoulos B."/>
            <person name="Baker S."/>
            <person name="Barry K."/>
            <person name="Bills G."/>
            <person name="Bluhm B."/>
            <person name="Cannon C."/>
            <person name="Castanera R."/>
            <person name="Culley D."/>
            <person name="Daum C."/>
            <person name="Ezra D."/>
            <person name="Gonzalez J."/>
            <person name="Henrissat B."/>
            <person name="Kuo A."/>
            <person name="Liang C."/>
            <person name="Lipzen A."/>
            <person name="Lutzoni F."/>
            <person name="Magnuson J."/>
            <person name="Mondo S."/>
            <person name="Nolan M."/>
            <person name="Ohm R."/>
            <person name="Pangilinan J."/>
            <person name="Park H.-J."/>
            <person name="Ramirez L."/>
            <person name="Alfaro M."/>
            <person name="Sun H."/>
            <person name="Tritt A."/>
            <person name="Yoshinaga Y."/>
            <person name="Zwiers L.-H."/>
            <person name="Turgeon B."/>
            <person name="Goodwin S."/>
            <person name="Spatafora J."/>
            <person name="Crous P."/>
            <person name="Grigoriev I."/>
        </authorList>
    </citation>
    <scope>NUCLEOTIDE SEQUENCE</scope>
    <source>
        <strain evidence="1">CBS 379.55</strain>
    </source>
</reference>
<protein>
    <submittedName>
        <fullName evidence="1">Uncharacterized protein</fullName>
    </submittedName>
</protein>
<dbReference type="AlphaFoldDB" id="A0A6A6JVF7"/>
<dbReference type="RefSeq" id="XP_033656568.1">
    <property type="nucleotide sequence ID" value="XM_033793901.1"/>
</dbReference>
<sequence length="259" mass="28532">MIRFYNASQVAPKTGCGNGMISHVLVACHPLLRTFDAGCCIAISRGQSTESCSGSGSRHCPRVCSVPSPGQGVSCWFRPRTICTFRNVRIPICGRNIVSRTLLSTIAHGSANGFEFSAGVVRPLLSENQEAVWPPEPRAGLVSESRLYCSVQCPPVQAPGSLFRVCEQKSRWTHTSYRRSRVVASALCTEYLTKVATQRHPSSQDWTETTRHDPQEKRVTVRPWWQSGDVMSVGLTETKSSPICQYGVRFGLRGDNKSP</sequence>
<keyword evidence="2" id="KW-1185">Reference proteome</keyword>
<organism evidence="1 2">
    <name type="scientific">Westerdykella ornata</name>
    <dbReference type="NCBI Taxonomy" id="318751"/>
    <lineage>
        <taxon>Eukaryota</taxon>
        <taxon>Fungi</taxon>
        <taxon>Dikarya</taxon>
        <taxon>Ascomycota</taxon>
        <taxon>Pezizomycotina</taxon>
        <taxon>Dothideomycetes</taxon>
        <taxon>Pleosporomycetidae</taxon>
        <taxon>Pleosporales</taxon>
        <taxon>Sporormiaceae</taxon>
        <taxon>Westerdykella</taxon>
    </lineage>
</organism>
<name>A0A6A6JVF7_WESOR</name>
<gene>
    <name evidence="1" type="ORF">EI97DRAFT_225687</name>
</gene>
<accession>A0A6A6JVF7</accession>
<dbReference type="GeneID" id="54547076"/>
<dbReference type="EMBL" id="ML986487">
    <property type="protein sequence ID" value="KAF2279029.1"/>
    <property type="molecule type" value="Genomic_DNA"/>
</dbReference>